<dbReference type="AlphaFoldDB" id="A0A0C3FXM2"/>
<dbReference type="PANTHER" id="PTHR10250">
    <property type="entry name" value="MICROSOMAL GLUTATHIONE S-TRANSFERASE"/>
    <property type="match status" value="1"/>
</dbReference>
<protein>
    <recommendedName>
        <fullName evidence="8">Membrane-associated proteins in eicosanoid and glutathione metabolism</fullName>
    </recommendedName>
</protein>
<reference evidence="7" key="2">
    <citation type="submission" date="2015-01" db="EMBL/GenBank/DDBJ databases">
        <title>Evolutionary Origins and Diversification of the Mycorrhizal Mutualists.</title>
        <authorList>
            <consortium name="DOE Joint Genome Institute"/>
            <consortium name="Mycorrhizal Genomics Consortium"/>
            <person name="Kohler A."/>
            <person name="Kuo A."/>
            <person name="Nagy L.G."/>
            <person name="Floudas D."/>
            <person name="Copeland A."/>
            <person name="Barry K.W."/>
            <person name="Cichocki N."/>
            <person name="Veneault-Fourrey C."/>
            <person name="LaButti K."/>
            <person name="Lindquist E.A."/>
            <person name="Lipzen A."/>
            <person name="Lundell T."/>
            <person name="Morin E."/>
            <person name="Murat C."/>
            <person name="Riley R."/>
            <person name="Ohm R."/>
            <person name="Sun H."/>
            <person name="Tunlid A."/>
            <person name="Henrissat B."/>
            <person name="Grigoriev I.V."/>
            <person name="Hibbett D.S."/>
            <person name="Martin F."/>
        </authorList>
    </citation>
    <scope>NUCLEOTIDE SEQUENCE [LARGE SCALE GENOMIC DNA]</scope>
    <source>
        <strain evidence="7">F 1598</strain>
    </source>
</reference>
<evidence type="ECO:0000256" key="3">
    <source>
        <dbReference type="ARBA" id="ARBA00022989"/>
    </source>
</evidence>
<name>A0A0C3FXM2_PILCF</name>
<evidence type="ECO:0000313" key="7">
    <source>
        <dbReference type="Proteomes" id="UP000054166"/>
    </source>
</evidence>
<reference evidence="6 7" key="1">
    <citation type="submission" date="2014-04" db="EMBL/GenBank/DDBJ databases">
        <authorList>
            <consortium name="DOE Joint Genome Institute"/>
            <person name="Kuo A."/>
            <person name="Tarkka M."/>
            <person name="Buscot F."/>
            <person name="Kohler A."/>
            <person name="Nagy L.G."/>
            <person name="Floudas D."/>
            <person name="Copeland A."/>
            <person name="Barry K.W."/>
            <person name="Cichocki N."/>
            <person name="Veneault-Fourrey C."/>
            <person name="LaButti K."/>
            <person name="Lindquist E.A."/>
            <person name="Lipzen A."/>
            <person name="Lundell T."/>
            <person name="Morin E."/>
            <person name="Murat C."/>
            <person name="Sun H."/>
            <person name="Tunlid A."/>
            <person name="Henrissat B."/>
            <person name="Grigoriev I.V."/>
            <person name="Hibbett D.S."/>
            <person name="Martin F."/>
            <person name="Nordberg H.P."/>
            <person name="Cantor M.N."/>
            <person name="Hua S.X."/>
        </authorList>
    </citation>
    <scope>NUCLEOTIDE SEQUENCE [LARGE SCALE GENOMIC DNA]</scope>
    <source>
        <strain evidence="6 7">F 1598</strain>
    </source>
</reference>
<dbReference type="EMBL" id="KN832988">
    <property type="protein sequence ID" value="KIM84294.1"/>
    <property type="molecule type" value="Genomic_DNA"/>
</dbReference>
<dbReference type="GO" id="GO:0005783">
    <property type="term" value="C:endoplasmic reticulum"/>
    <property type="evidence" value="ECO:0007669"/>
    <property type="project" value="TreeGrafter"/>
</dbReference>
<keyword evidence="2 5" id="KW-0812">Transmembrane</keyword>
<evidence type="ECO:0008006" key="8">
    <source>
        <dbReference type="Google" id="ProtNLM"/>
    </source>
</evidence>
<dbReference type="InterPro" id="IPR023352">
    <property type="entry name" value="MAPEG-like_dom_sf"/>
</dbReference>
<dbReference type="OrthoDB" id="410651at2759"/>
<evidence type="ECO:0000256" key="1">
    <source>
        <dbReference type="ARBA" id="ARBA00004141"/>
    </source>
</evidence>
<dbReference type="GO" id="GO:0005635">
    <property type="term" value="C:nuclear envelope"/>
    <property type="evidence" value="ECO:0007669"/>
    <property type="project" value="TreeGrafter"/>
</dbReference>
<dbReference type="Gene3D" id="1.20.120.550">
    <property type="entry name" value="Membrane associated eicosanoid/glutathione metabolism-like domain"/>
    <property type="match status" value="1"/>
</dbReference>
<proteinExistence type="predicted"/>
<dbReference type="InterPro" id="IPR050997">
    <property type="entry name" value="MAPEG"/>
</dbReference>
<keyword evidence="3 5" id="KW-1133">Transmembrane helix</keyword>
<organism evidence="6 7">
    <name type="scientific">Piloderma croceum (strain F 1598)</name>
    <dbReference type="NCBI Taxonomy" id="765440"/>
    <lineage>
        <taxon>Eukaryota</taxon>
        <taxon>Fungi</taxon>
        <taxon>Dikarya</taxon>
        <taxon>Basidiomycota</taxon>
        <taxon>Agaricomycotina</taxon>
        <taxon>Agaricomycetes</taxon>
        <taxon>Agaricomycetidae</taxon>
        <taxon>Atheliales</taxon>
        <taxon>Atheliaceae</taxon>
        <taxon>Piloderma</taxon>
    </lineage>
</organism>
<dbReference type="GO" id="GO:0004602">
    <property type="term" value="F:glutathione peroxidase activity"/>
    <property type="evidence" value="ECO:0007669"/>
    <property type="project" value="TreeGrafter"/>
</dbReference>
<evidence type="ECO:0000256" key="5">
    <source>
        <dbReference type="SAM" id="Phobius"/>
    </source>
</evidence>
<sequence>MSSTIVVPQGLSYTSAAVLSTAFVLVWQTRVVSKARSRAGIKYPQAYAENAAVEASREALIFNCAQRAHQNTLETLPIVLITTLITAVKYPLPAAAACAIWGFSRVFYTLGYITGEPKKRSRGFFGYIGIIGLAVGSIYTAGSLLMDGI</sequence>
<comment type="subcellular location">
    <subcellularLocation>
        <location evidence="1">Membrane</location>
        <topology evidence="1">Multi-pass membrane protein</topology>
    </subcellularLocation>
</comment>
<keyword evidence="4 5" id="KW-0472">Membrane</keyword>
<evidence type="ECO:0000256" key="4">
    <source>
        <dbReference type="ARBA" id="ARBA00023136"/>
    </source>
</evidence>
<gene>
    <name evidence="6" type="ORF">PILCRDRAFT_818633</name>
</gene>
<evidence type="ECO:0000256" key="2">
    <source>
        <dbReference type="ARBA" id="ARBA00022692"/>
    </source>
</evidence>
<dbReference type="SUPFAM" id="SSF161084">
    <property type="entry name" value="MAPEG domain-like"/>
    <property type="match status" value="1"/>
</dbReference>
<dbReference type="InParanoid" id="A0A0C3FXM2"/>
<accession>A0A0C3FXM2</accession>
<dbReference type="STRING" id="765440.A0A0C3FXM2"/>
<evidence type="ECO:0000313" key="6">
    <source>
        <dbReference type="EMBL" id="KIM84294.1"/>
    </source>
</evidence>
<dbReference type="PANTHER" id="PTHR10250:SF26">
    <property type="entry name" value="GLUTATHIONE S-TRANSFERASE 3, MITOCHONDRIAL"/>
    <property type="match status" value="1"/>
</dbReference>
<dbReference type="HOGENOM" id="CLU_110291_1_2_1"/>
<feature type="transmembrane region" description="Helical" evidence="5">
    <location>
        <begin position="6"/>
        <end position="27"/>
    </location>
</feature>
<feature type="transmembrane region" description="Helical" evidence="5">
    <location>
        <begin position="124"/>
        <end position="146"/>
    </location>
</feature>
<dbReference type="GO" id="GO:0016020">
    <property type="term" value="C:membrane"/>
    <property type="evidence" value="ECO:0007669"/>
    <property type="project" value="UniProtKB-SubCell"/>
</dbReference>
<keyword evidence="7" id="KW-1185">Reference proteome</keyword>
<dbReference type="Pfam" id="PF01124">
    <property type="entry name" value="MAPEG"/>
    <property type="match status" value="1"/>
</dbReference>
<dbReference type="Proteomes" id="UP000054166">
    <property type="component" value="Unassembled WGS sequence"/>
</dbReference>
<dbReference type="GO" id="GO:0004364">
    <property type="term" value="F:glutathione transferase activity"/>
    <property type="evidence" value="ECO:0007669"/>
    <property type="project" value="TreeGrafter"/>
</dbReference>
<dbReference type="InterPro" id="IPR001129">
    <property type="entry name" value="Membr-assoc_MAPEG"/>
</dbReference>